<keyword evidence="2" id="KW-1185">Reference proteome</keyword>
<evidence type="ECO:0000313" key="1">
    <source>
        <dbReference type="EMBL" id="KAF2672744.1"/>
    </source>
</evidence>
<sequence length="176" mass="19972">MPISFYDISVGQYLRGLKVVSHLLEVAKAHAAAKNIPLDDLVEWRLIDDMNPFSFQVQYVCVVAETFLKNVAHLEVPEREGNEKTFAELEALVVSTSELLDGIDRASIEGQEEKIASQPETFNKWGQFTGFENLFGSSLPNFYFHLVTAYDILRAKGVEVAKRDYLRPHFADFVKN</sequence>
<dbReference type="Proteomes" id="UP000799302">
    <property type="component" value="Unassembled WGS sequence"/>
</dbReference>
<proteinExistence type="predicted"/>
<dbReference type="PANTHER" id="PTHR36922">
    <property type="entry name" value="BLL2446 PROTEIN"/>
    <property type="match status" value="1"/>
</dbReference>
<reference evidence="1" key="1">
    <citation type="journal article" date="2020" name="Stud. Mycol.">
        <title>101 Dothideomycetes genomes: a test case for predicting lifestyles and emergence of pathogens.</title>
        <authorList>
            <person name="Haridas S."/>
            <person name="Albert R."/>
            <person name="Binder M."/>
            <person name="Bloem J."/>
            <person name="Labutti K."/>
            <person name="Salamov A."/>
            <person name="Andreopoulos B."/>
            <person name="Baker S."/>
            <person name="Barry K."/>
            <person name="Bills G."/>
            <person name="Bluhm B."/>
            <person name="Cannon C."/>
            <person name="Castanera R."/>
            <person name="Culley D."/>
            <person name="Daum C."/>
            <person name="Ezra D."/>
            <person name="Gonzalez J."/>
            <person name="Henrissat B."/>
            <person name="Kuo A."/>
            <person name="Liang C."/>
            <person name="Lipzen A."/>
            <person name="Lutzoni F."/>
            <person name="Magnuson J."/>
            <person name="Mondo S."/>
            <person name="Nolan M."/>
            <person name="Ohm R."/>
            <person name="Pangilinan J."/>
            <person name="Park H.-J."/>
            <person name="Ramirez L."/>
            <person name="Alfaro M."/>
            <person name="Sun H."/>
            <person name="Tritt A."/>
            <person name="Yoshinaga Y."/>
            <person name="Zwiers L.-H."/>
            <person name="Turgeon B."/>
            <person name="Goodwin S."/>
            <person name="Spatafora J."/>
            <person name="Crous P."/>
            <person name="Grigoriev I."/>
        </authorList>
    </citation>
    <scope>NUCLEOTIDE SEQUENCE</scope>
    <source>
        <strain evidence="1">CBS 115976</strain>
    </source>
</reference>
<protein>
    <submittedName>
        <fullName evidence="1">Uncharacterized protein</fullName>
    </submittedName>
</protein>
<dbReference type="SUPFAM" id="SSF109854">
    <property type="entry name" value="DinB/YfiT-like putative metalloenzymes"/>
    <property type="match status" value="1"/>
</dbReference>
<name>A0A6A6UPC3_9PEZI</name>
<dbReference type="InterPro" id="IPR018531">
    <property type="entry name" value="DUF1993"/>
</dbReference>
<dbReference type="Pfam" id="PF09351">
    <property type="entry name" value="DUF1993"/>
    <property type="match status" value="1"/>
</dbReference>
<dbReference type="OrthoDB" id="3724345at2759"/>
<dbReference type="InterPro" id="IPR034660">
    <property type="entry name" value="DinB/YfiT-like"/>
</dbReference>
<evidence type="ECO:0000313" key="2">
    <source>
        <dbReference type="Proteomes" id="UP000799302"/>
    </source>
</evidence>
<gene>
    <name evidence="1" type="ORF">BT63DRAFT_135145</name>
</gene>
<dbReference type="Gene3D" id="1.20.120.450">
    <property type="entry name" value="dinb family like domain"/>
    <property type="match status" value="1"/>
</dbReference>
<dbReference type="AlphaFoldDB" id="A0A6A6UPC3"/>
<organism evidence="1 2">
    <name type="scientific">Microthyrium microscopicum</name>
    <dbReference type="NCBI Taxonomy" id="703497"/>
    <lineage>
        <taxon>Eukaryota</taxon>
        <taxon>Fungi</taxon>
        <taxon>Dikarya</taxon>
        <taxon>Ascomycota</taxon>
        <taxon>Pezizomycotina</taxon>
        <taxon>Dothideomycetes</taxon>
        <taxon>Dothideomycetes incertae sedis</taxon>
        <taxon>Microthyriales</taxon>
        <taxon>Microthyriaceae</taxon>
        <taxon>Microthyrium</taxon>
    </lineage>
</organism>
<accession>A0A6A6UPC3</accession>
<dbReference type="PANTHER" id="PTHR36922:SF1">
    <property type="entry name" value="DUF1993 DOMAIN-CONTAINING PROTEIN"/>
    <property type="match status" value="1"/>
</dbReference>
<dbReference type="EMBL" id="MU004231">
    <property type="protein sequence ID" value="KAF2672744.1"/>
    <property type="molecule type" value="Genomic_DNA"/>
</dbReference>